<dbReference type="CDD" id="cd00093">
    <property type="entry name" value="HTH_XRE"/>
    <property type="match status" value="1"/>
</dbReference>
<dbReference type="SUPFAM" id="SSF51306">
    <property type="entry name" value="LexA/Signal peptidase"/>
    <property type="match status" value="1"/>
</dbReference>
<dbReference type="HOGENOM" id="CLU_1260595_0_0_6"/>
<proteinExistence type="predicted"/>
<evidence type="ECO:0000313" key="3">
    <source>
        <dbReference type="Proteomes" id="UP000019028"/>
    </source>
</evidence>
<keyword evidence="3" id="KW-1185">Reference proteome</keyword>
<dbReference type="Gene3D" id="1.10.260.40">
    <property type="entry name" value="lambda repressor-like DNA-binding domains"/>
    <property type="match status" value="1"/>
</dbReference>
<dbReference type="InterPro" id="IPR015927">
    <property type="entry name" value="Peptidase_S24_S26A/B/C"/>
</dbReference>
<dbReference type="SUPFAM" id="SSF47413">
    <property type="entry name" value="lambda repressor-like DNA-binding domains"/>
    <property type="match status" value="1"/>
</dbReference>
<name>W0HUG9_9GAMM</name>
<dbReference type="Pfam" id="PF13443">
    <property type="entry name" value="HTH_26"/>
    <property type="match status" value="1"/>
</dbReference>
<dbReference type="OrthoDB" id="8583918at2"/>
<evidence type="ECO:0000259" key="1">
    <source>
        <dbReference type="PROSITE" id="PS50943"/>
    </source>
</evidence>
<dbReference type="EMBL" id="CP006569">
    <property type="protein sequence ID" value="AHF75798.1"/>
    <property type="molecule type" value="Genomic_DNA"/>
</dbReference>
<dbReference type="PATRIC" id="fig|1239307.3.peg.759"/>
<dbReference type="RefSeq" id="WP_025420931.1">
    <property type="nucleotide sequence ID" value="NZ_CP006569.1"/>
</dbReference>
<protein>
    <submittedName>
        <fullName evidence="2">Putative phage repressor protein</fullName>
    </submittedName>
</protein>
<dbReference type="AlphaFoldDB" id="W0HUG9"/>
<dbReference type="InterPro" id="IPR001387">
    <property type="entry name" value="Cro/C1-type_HTH"/>
</dbReference>
<reference evidence="2 3" key="1">
    <citation type="journal article" date="2014" name="Genome Biol. Evol.">
        <title>Genome degeneration and adaptation in a nascent stage of symbiosis.</title>
        <authorList>
            <person name="Oakeson K.F."/>
            <person name="Gil R."/>
            <person name="Clayton A.L."/>
            <person name="Dunn D.M."/>
            <person name="von Niederhausern A.C."/>
            <person name="Hamil C."/>
            <person name="Aoyagi A."/>
            <person name="Duval B."/>
            <person name="Baca A."/>
            <person name="Silva F.J."/>
            <person name="Vallier A."/>
            <person name="Jackson D.G."/>
            <person name="Latorre A."/>
            <person name="Weiss R.B."/>
            <person name="Heddi A."/>
            <person name="Moya A."/>
            <person name="Dale C."/>
        </authorList>
    </citation>
    <scope>NUCLEOTIDE SEQUENCE [LARGE SCALE GENOMIC DNA]</scope>
    <source>
        <strain evidence="2 3">HS1</strain>
    </source>
</reference>
<dbReference type="InterPro" id="IPR036286">
    <property type="entry name" value="LexA/Signal_pep-like_sf"/>
</dbReference>
<accession>W0HUG9</accession>
<feature type="domain" description="HTH cro/C1-type" evidence="1">
    <location>
        <begin position="23"/>
        <end position="77"/>
    </location>
</feature>
<evidence type="ECO:0000313" key="2">
    <source>
        <dbReference type="EMBL" id="AHF75798.1"/>
    </source>
</evidence>
<dbReference type="Gene3D" id="2.10.109.10">
    <property type="entry name" value="Umud Fragment, subunit A"/>
    <property type="match status" value="1"/>
</dbReference>
<organism evidence="2 3">
    <name type="scientific">Sodalis praecaptivus</name>
    <dbReference type="NCBI Taxonomy" id="1239307"/>
    <lineage>
        <taxon>Bacteria</taxon>
        <taxon>Pseudomonadati</taxon>
        <taxon>Pseudomonadota</taxon>
        <taxon>Gammaproteobacteria</taxon>
        <taxon>Enterobacterales</taxon>
        <taxon>Bruguierivoracaceae</taxon>
        <taxon>Sodalis</taxon>
    </lineage>
</organism>
<dbReference type="Proteomes" id="UP000019028">
    <property type="component" value="Chromosome"/>
</dbReference>
<dbReference type="Pfam" id="PF00717">
    <property type="entry name" value="Peptidase_S24"/>
    <property type="match status" value="1"/>
</dbReference>
<sequence length="217" mass="24226">MQQNNHSLSEPISVPLKKIGKNLVYLMKKREIDAQHLSALTGIGIATINNLRRGVGNPTITTLSAISDFFGVKMGNLTDMILEDDKNQLGNVKNIPLIKYNDLGNYYHGKIDITKSYTVEVEDFSDDSLIAIEIANNALSPFFESGTICVVSEQERFNDGDVVLVKIKDYPLCFRRVFVGDDVLYFSKTAIESDGDTIELKSYTLIGVLIKTIRKLK</sequence>
<dbReference type="SMART" id="SM00530">
    <property type="entry name" value="HTH_XRE"/>
    <property type="match status" value="1"/>
</dbReference>
<dbReference type="InterPro" id="IPR010982">
    <property type="entry name" value="Lambda_DNA-bd_dom_sf"/>
</dbReference>
<dbReference type="PROSITE" id="PS50943">
    <property type="entry name" value="HTH_CROC1"/>
    <property type="match status" value="1"/>
</dbReference>
<gene>
    <name evidence="2" type="ORF">Sant_0702</name>
</gene>
<dbReference type="GO" id="GO:0003677">
    <property type="term" value="F:DNA binding"/>
    <property type="evidence" value="ECO:0007669"/>
    <property type="project" value="InterPro"/>
</dbReference>
<dbReference type="KEGG" id="sod:Sant_0702"/>